<dbReference type="PROSITE" id="PS50090">
    <property type="entry name" value="MYB_LIKE"/>
    <property type="match status" value="3"/>
</dbReference>
<dbReference type="GO" id="GO:0000981">
    <property type="term" value="F:DNA-binding transcription factor activity, RNA polymerase II-specific"/>
    <property type="evidence" value="ECO:0007669"/>
    <property type="project" value="TreeGrafter"/>
</dbReference>
<feature type="domain" description="Myb-like" evidence="1">
    <location>
        <begin position="81"/>
        <end position="125"/>
    </location>
</feature>
<feature type="domain" description="HTH myb-type" evidence="2">
    <location>
        <begin position="81"/>
        <end position="129"/>
    </location>
</feature>
<evidence type="ECO:0000259" key="2">
    <source>
        <dbReference type="PROSITE" id="PS51294"/>
    </source>
</evidence>
<evidence type="ECO:0000313" key="3">
    <source>
        <dbReference type="EMBL" id="KIK52207.1"/>
    </source>
</evidence>
<dbReference type="InterPro" id="IPR001005">
    <property type="entry name" value="SANT/Myb"/>
</dbReference>
<name>A0A0D0C2X5_9AGAR</name>
<keyword evidence="4" id="KW-1185">Reference proteome</keyword>
<dbReference type="GO" id="GO:0005634">
    <property type="term" value="C:nucleus"/>
    <property type="evidence" value="ECO:0007669"/>
    <property type="project" value="TreeGrafter"/>
</dbReference>
<dbReference type="GO" id="GO:0045944">
    <property type="term" value="P:positive regulation of transcription by RNA polymerase II"/>
    <property type="evidence" value="ECO:0007669"/>
    <property type="project" value="TreeGrafter"/>
</dbReference>
<organism evidence="3 4">
    <name type="scientific">Collybiopsis luxurians FD-317 M1</name>
    <dbReference type="NCBI Taxonomy" id="944289"/>
    <lineage>
        <taxon>Eukaryota</taxon>
        <taxon>Fungi</taxon>
        <taxon>Dikarya</taxon>
        <taxon>Basidiomycota</taxon>
        <taxon>Agaricomycotina</taxon>
        <taxon>Agaricomycetes</taxon>
        <taxon>Agaricomycetidae</taxon>
        <taxon>Agaricales</taxon>
        <taxon>Marasmiineae</taxon>
        <taxon>Omphalotaceae</taxon>
        <taxon>Collybiopsis</taxon>
        <taxon>Collybiopsis luxurians</taxon>
    </lineage>
</organism>
<feature type="domain" description="Myb-like" evidence="1">
    <location>
        <begin position="1"/>
        <end position="74"/>
    </location>
</feature>
<gene>
    <name evidence="3" type="ORF">GYMLUDRAFT_180372</name>
</gene>
<dbReference type="PROSITE" id="PS51294">
    <property type="entry name" value="HTH_MYB"/>
    <property type="match status" value="1"/>
</dbReference>
<dbReference type="Pfam" id="PF13921">
    <property type="entry name" value="Myb_DNA-bind_6"/>
    <property type="match status" value="1"/>
</dbReference>
<dbReference type="GO" id="GO:0000978">
    <property type="term" value="F:RNA polymerase II cis-regulatory region sequence-specific DNA binding"/>
    <property type="evidence" value="ECO:0007669"/>
    <property type="project" value="TreeGrafter"/>
</dbReference>
<dbReference type="SUPFAM" id="SSF46689">
    <property type="entry name" value="Homeodomain-like"/>
    <property type="match status" value="2"/>
</dbReference>
<dbReference type="PANTHER" id="PTHR45614">
    <property type="entry name" value="MYB PROTEIN-RELATED"/>
    <property type="match status" value="1"/>
</dbReference>
<accession>A0A0D0C2X5</accession>
<dbReference type="HOGENOM" id="CLU_028567_26_0_1"/>
<evidence type="ECO:0000313" key="4">
    <source>
        <dbReference type="Proteomes" id="UP000053593"/>
    </source>
</evidence>
<dbReference type="AlphaFoldDB" id="A0A0D0C2X5"/>
<dbReference type="InterPro" id="IPR017930">
    <property type="entry name" value="Myb_dom"/>
</dbReference>
<dbReference type="InterPro" id="IPR050560">
    <property type="entry name" value="MYB_TF"/>
</dbReference>
<dbReference type="EMBL" id="KN834847">
    <property type="protein sequence ID" value="KIK52207.1"/>
    <property type="molecule type" value="Genomic_DNA"/>
</dbReference>
<dbReference type="GO" id="GO:0000278">
    <property type="term" value="P:mitotic cell cycle"/>
    <property type="evidence" value="ECO:0007669"/>
    <property type="project" value="TreeGrafter"/>
</dbReference>
<dbReference type="Proteomes" id="UP000053593">
    <property type="component" value="Unassembled WGS sequence"/>
</dbReference>
<dbReference type="OrthoDB" id="2143914at2759"/>
<dbReference type="SMART" id="SM00717">
    <property type="entry name" value="SANT"/>
    <property type="match status" value="3"/>
</dbReference>
<sequence length="177" mass="20277">MAPRVQRPWTAEEDKFLCATIELGKHFLPCFLLQQIEVDTVEPGNLTPSRWNAIARHVPGCTNKSCQKRWIGKLAACHVIGAWTAEEDLRLRNAVETYGKRWSLVATMVPKCNSDQCSKCWMERLDLSIDHSKWSPEQDQLLLNAVNELESRWTKIAMICFPQKTGSSVKNRSVYPF</sequence>
<dbReference type="CDD" id="cd00167">
    <property type="entry name" value="SANT"/>
    <property type="match status" value="3"/>
</dbReference>
<proteinExistence type="predicted"/>
<dbReference type="Gene3D" id="1.10.10.60">
    <property type="entry name" value="Homeodomain-like"/>
    <property type="match status" value="3"/>
</dbReference>
<feature type="domain" description="Myb-like" evidence="1">
    <location>
        <begin position="126"/>
        <end position="172"/>
    </location>
</feature>
<protein>
    <submittedName>
        <fullName evidence="3">Uncharacterized protein</fullName>
    </submittedName>
</protein>
<dbReference type="PANTHER" id="PTHR45614:SF199">
    <property type="entry name" value="MYB-LIKE TRANSCRIPTION FACTOR (EUROFUNG)-RELATED"/>
    <property type="match status" value="1"/>
</dbReference>
<dbReference type="InterPro" id="IPR009057">
    <property type="entry name" value="Homeodomain-like_sf"/>
</dbReference>
<evidence type="ECO:0000259" key="1">
    <source>
        <dbReference type="PROSITE" id="PS50090"/>
    </source>
</evidence>
<reference evidence="3 4" key="1">
    <citation type="submission" date="2014-04" db="EMBL/GenBank/DDBJ databases">
        <title>Evolutionary Origins and Diversification of the Mycorrhizal Mutualists.</title>
        <authorList>
            <consortium name="DOE Joint Genome Institute"/>
            <consortium name="Mycorrhizal Genomics Consortium"/>
            <person name="Kohler A."/>
            <person name="Kuo A."/>
            <person name="Nagy L.G."/>
            <person name="Floudas D."/>
            <person name="Copeland A."/>
            <person name="Barry K.W."/>
            <person name="Cichocki N."/>
            <person name="Veneault-Fourrey C."/>
            <person name="LaButti K."/>
            <person name="Lindquist E.A."/>
            <person name="Lipzen A."/>
            <person name="Lundell T."/>
            <person name="Morin E."/>
            <person name="Murat C."/>
            <person name="Riley R."/>
            <person name="Ohm R."/>
            <person name="Sun H."/>
            <person name="Tunlid A."/>
            <person name="Henrissat B."/>
            <person name="Grigoriev I.V."/>
            <person name="Hibbett D.S."/>
            <person name="Martin F."/>
        </authorList>
    </citation>
    <scope>NUCLEOTIDE SEQUENCE [LARGE SCALE GENOMIC DNA]</scope>
    <source>
        <strain evidence="3 4">FD-317 M1</strain>
    </source>
</reference>